<accession>A0AAU7NXF6</accession>
<dbReference type="Proteomes" id="UP001225378">
    <property type="component" value="Chromosome"/>
</dbReference>
<keyword evidence="1" id="KW-0812">Transmembrane</keyword>
<proteinExistence type="predicted"/>
<feature type="transmembrane region" description="Helical" evidence="1">
    <location>
        <begin position="12"/>
        <end position="39"/>
    </location>
</feature>
<protein>
    <submittedName>
        <fullName evidence="2">Uncharacterized protein</fullName>
    </submittedName>
</protein>
<evidence type="ECO:0000313" key="3">
    <source>
        <dbReference type="Proteomes" id="UP001225378"/>
    </source>
</evidence>
<reference evidence="2 3" key="1">
    <citation type="journal article" date="2024" name="Microbiology">
        <title>Methylomarinum rosea sp. nov., a novel halophilic methanotrophic bacterium from the hypersaline Lake Elton.</title>
        <authorList>
            <person name="Suleimanov R.Z."/>
            <person name="Oshkin I.Y."/>
            <person name="Danilova O.V."/>
            <person name="Suzina N.E."/>
            <person name="Dedysh S.N."/>
        </authorList>
    </citation>
    <scope>NUCLEOTIDE SEQUENCE [LARGE SCALE GENOMIC DNA]</scope>
    <source>
        <strain evidence="2 3">Ch1-1</strain>
    </source>
</reference>
<dbReference type="RefSeq" id="WP_305909331.1">
    <property type="nucleotide sequence ID" value="NZ_CP157743.1"/>
</dbReference>
<keyword evidence="1" id="KW-1133">Transmembrane helix</keyword>
<name>A0AAU7NXF6_9GAMM</name>
<organism evidence="2 3">
    <name type="scientific">Methylomarinum roseum</name>
    <dbReference type="NCBI Taxonomy" id="3067653"/>
    <lineage>
        <taxon>Bacteria</taxon>
        <taxon>Pseudomonadati</taxon>
        <taxon>Pseudomonadota</taxon>
        <taxon>Gammaproteobacteria</taxon>
        <taxon>Methylococcales</taxon>
        <taxon>Methylococcaceae</taxon>
        <taxon>Methylomarinum</taxon>
    </lineage>
</organism>
<sequence>MSQNHLVSRFKYIIIFLLLMLIDVSPIPVTALIGLYVVLFRPRWFMQMIDNIY</sequence>
<evidence type="ECO:0000256" key="1">
    <source>
        <dbReference type="SAM" id="Phobius"/>
    </source>
</evidence>
<evidence type="ECO:0000313" key="2">
    <source>
        <dbReference type="EMBL" id="XBS21672.1"/>
    </source>
</evidence>
<dbReference type="EMBL" id="CP157743">
    <property type="protein sequence ID" value="XBS21672.1"/>
    <property type="molecule type" value="Genomic_DNA"/>
</dbReference>
<dbReference type="AlphaFoldDB" id="A0AAU7NXF6"/>
<gene>
    <name evidence="2" type="ORF">Q9L42_005985</name>
</gene>
<keyword evidence="1" id="KW-0472">Membrane</keyword>
<dbReference type="KEGG" id="mech:Q9L42_005985"/>
<keyword evidence="3" id="KW-1185">Reference proteome</keyword>